<comment type="caution">
    <text evidence="2">The sequence shown here is derived from an EMBL/GenBank/DDBJ whole genome shotgun (WGS) entry which is preliminary data.</text>
</comment>
<evidence type="ECO:0000313" key="2">
    <source>
        <dbReference type="EMBL" id="GAA2135350.1"/>
    </source>
</evidence>
<evidence type="ECO:0000313" key="3">
    <source>
        <dbReference type="Proteomes" id="UP001501771"/>
    </source>
</evidence>
<dbReference type="EMBL" id="BAAAQR010000001">
    <property type="protein sequence ID" value="GAA2135350.1"/>
    <property type="molecule type" value="Genomic_DNA"/>
</dbReference>
<reference evidence="3" key="1">
    <citation type="journal article" date="2019" name="Int. J. Syst. Evol. Microbiol.">
        <title>The Global Catalogue of Microorganisms (GCM) 10K type strain sequencing project: providing services to taxonomists for standard genome sequencing and annotation.</title>
        <authorList>
            <consortium name="The Broad Institute Genomics Platform"/>
            <consortium name="The Broad Institute Genome Sequencing Center for Infectious Disease"/>
            <person name="Wu L."/>
            <person name="Ma J."/>
        </authorList>
    </citation>
    <scope>NUCLEOTIDE SEQUENCE [LARGE SCALE GENOMIC DNA]</scope>
    <source>
        <strain evidence="3">JCM 16022</strain>
    </source>
</reference>
<protein>
    <submittedName>
        <fullName evidence="2">Uncharacterized protein</fullName>
    </submittedName>
</protein>
<name>A0ABP5KT96_9ACTN</name>
<dbReference type="RefSeq" id="WP_344145804.1">
    <property type="nucleotide sequence ID" value="NZ_BAAAQR010000001.1"/>
</dbReference>
<proteinExistence type="predicted"/>
<feature type="region of interest" description="Disordered" evidence="1">
    <location>
        <begin position="251"/>
        <end position="273"/>
    </location>
</feature>
<organism evidence="2 3">
    <name type="scientific">Nocardioides koreensis</name>
    <dbReference type="NCBI Taxonomy" id="433651"/>
    <lineage>
        <taxon>Bacteria</taxon>
        <taxon>Bacillati</taxon>
        <taxon>Actinomycetota</taxon>
        <taxon>Actinomycetes</taxon>
        <taxon>Propionibacteriales</taxon>
        <taxon>Nocardioidaceae</taxon>
        <taxon>Nocardioides</taxon>
    </lineage>
</organism>
<dbReference type="Proteomes" id="UP001501771">
    <property type="component" value="Unassembled WGS sequence"/>
</dbReference>
<accession>A0ABP5KT96</accession>
<gene>
    <name evidence="2" type="ORF">GCM10009844_00530</name>
</gene>
<keyword evidence="3" id="KW-1185">Reference proteome</keyword>
<evidence type="ECO:0000256" key="1">
    <source>
        <dbReference type="SAM" id="MobiDB-lite"/>
    </source>
</evidence>
<sequence>MTVAQIPTGPGPVTVTGETLVIHDLTVTHGEAASFVRSQLADHGPEATADLVRRAVPVGLVALSMGTAGIDTGSLTRTLDAFGAQVDAKSEAALASLDKTLSRLHAGEEAVARTASSVLENLPAQVEAALAGQAGSVRASVLEAARAVQAAGLQELTAALARHSESVRDALSLDREGPVRMLRQDLLNELNGTRRELGEQLASVRSLVEAAQVAKAAGAKSSRAIGADFEDEAMALCQDIVTAAGDVFERTGGQPGVGGTSRRTGDGVSTLSSAITGHGPQVRLVLEAKKRGSRPLTVAQHRAEIAAGRRVRDAAGGLVLVPTRDEVPGGATFARVDQFGYVCAAEDPSMVTSLYLLLREQVAILTIRTDDDAEIDLAQIEARFASALEELQQLDEVGRLAVQAKRSLERLIDLGRQTQEKVRVTLTEGVTLLHP</sequence>